<reference evidence="3" key="1">
    <citation type="submission" date="2020-12" db="EMBL/GenBank/DDBJ databases">
        <title>Hymenobacter sp.</title>
        <authorList>
            <person name="Kim M.K."/>
        </authorList>
    </citation>
    <scope>NUCLEOTIDE SEQUENCE [LARGE SCALE GENOMIC DNA]</scope>
    <source>
        <strain evidence="3">BT325</strain>
    </source>
</reference>
<accession>A0ABS0XXN3</accession>
<dbReference type="Proteomes" id="UP000620670">
    <property type="component" value="Unassembled WGS sequence"/>
</dbReference>
<name>A0ABS0XXN3_9HYPH</name>
<organism evidence="2 3">
    <name type="scientific">Microvirga splendida</name>
    <dbReference type="NCBI Taxonomy" id="2795727"/>
    <lineage>
        <taxon>Bacteria</taxon>
        <taxon>Pseudomonadati</taxon>
        <taxon>Pseudomonadota</taxon>
        <taxon>Alphaproteobacteria</taxon>
        <taxon>Hyphomicrobiales</taxon>
        <taxon>Methylobacteriaceae</taxon>
        <taxon>Microvirga</taxon>
    </lineage>
</organism>
<dbReference type="EMBL" id="JAELXT010000003">
    <property type="protein sequence ID" value="MBJ6124811.1"/>
    <property type="molecule type" value="Genomic_DNA"/>
</dbReference>
<dbReference type="SUPFAM" id="SSF56300">
    <property type="entry name" value="Metallo-dependent phosphatases"/>
    <property type="match status" value="1"/>
</dbReference>
<comment type="caution">
    <text evidence="2">The sequence shown here is derived from an EMBL/GenBank/DDBJ whole genome shotgun (WGS) entry which is preliminary data.</text>
</comment>
<keyword evidence="3" id="KW-1185">Reference proteome</keyword>
<gene>
    <name evidence="2" type="ORF">JAO75_05245</name>
</gene>
<dbReference type="Pfam" id="PF00149">
    <property type="entry name" value="Metallophos"/>
    <property type="match status" value="1"/>
</dbReference>
<dbReference type="InterPro" id="IPR004843">
    <property type="entry name" value="Calcineurin-like_PHP"/>
</dbReference>
<evidence type="ECO:0000313" key="3">
    <source>
        <dbReference type="Proteomes" id="UP000620670"/>
    </source>
</evidence>
<dbReference type="Gene3D" id="3.60.21.10">
    <property type="match status" value="1"/>
</dbReference>
<evidence type="ECO:0000259" key="1">
    <source>
        <dbReference type="Pfam" id="PF00149"/>
    </source>
</evidence>
<proteinExistence type="predicted"/>
<feature type="domain" description="Calcineurin-like phosphoesterase" evidence="1">
    <location>
        <begin position="12"/>
        <end position="205"/>
    </location>
</feature>
<protein>
    <submittedName>
        <fullName evidence="2">Metallophosphoesterase</fullName>
    </submittedName>
</protein>
<evidence type="ECO:0000313" key="2">
    <source>
        <dbReference type="EMBL" id="MBJ6124811.1"/>
    </source>
</evidence>
<dbReference type="RefSeq" id="WP_199047274.1">
    <property type="nucleotide sequence ID" value="NZ_JAELXT010000003.1"/>
</dbReference>
<sequence>MRTIERISASGILLIGDPHVSSRRPGRRRDDDFVETVLGKLAAALKVAEANRLVPIILGDLLDAGDDNDIRMLTQVTRVLRSCWCTPWYLVGNHTLTIGRRSIHKELSDGHVLTLLAESGTLRLLGGDGDPDLLVETPTGDILVGGVCWGREIPSVAGDAWTTTKADIRLLTTHHDLSFPGRVIPGAIPLPRVTGIDLIVNGHVHDTRKPVPVGQTTFFNPGNITRMSIDLETHVPSVFSLIPGREDALDEFLSHVLPYGLRRHVIEHVAEVFDHTGRRIDATEPPLIMERPESSFVNLLRQEAELPRTEDGSVFMEEMQAVFDDLDVDPRIREMLKGLLVQEGDTSGRA</sequence>
<dbReference type="InterPro" id="IPR029052">
    <property type="entry name" value="Metallo-depent_PP-like"/>
</dbReference>